<dbReference type="PROSITE" id="PS00041">
    <property type="entry name" value="HTH_ARAC_FAMILY_1"/>
    <property type="match status" value="1"/>
</dbReference>
<dbReference type="Gene3D" id="1.10.10.60">
    <property type="entry name" value="Homeodomain-like"/>
    <property type="match status" value="2"/>
</dbReference>
<evidence type="ECO:0000256" key="3">
    <source>
        <dbReference type="ARBA" id="ARBA00023163"/>
    </source>
</evidence>
<dbReference type="EMBL" id="WMEY01000003">
    <property type="protein sequence ID" value="MYL64264.1"/>
    <property type="molecule type" value="Genomic_DNA"/>
</dbReference>
<dbReference type="Gene3D" id="3.40.50.2300">
    <property type="match status" value="1"/>
</dbReference>
<accession>A0A845F0J1</accession>
<dbReference type="RefSeq" id="WP_160919681.1">
    <property type="nucleotide sequence ID" value="NZ_WMEY01000003.1"/>
</dbReference>
<dbReference type="InterPro" id="IPR011006">
    <property type="entry name" value="CheY-like_superfamily"/>
</dbReference>
<evidence type="ECO:0000313" key="8">
    <source>
        <dbReference type="Proteomes" id="UP000447833"/>
    </source>
</evidence>
<dbReference type="PANTHER" id="PTHR43280">
    <property type="entry name" value="ARAC-FAMILY TRANSCRIPTIONAL REGULATOR"/>
    <property type="match status" value="1"/>
</dbReference>
<dbReference type="GO" id="GO:0000160">
    <property type="term" value="P:phosphorelay signal transduction system"/>
    <property type="evidence" value="ECO:0007669"/>
    <property type="project" value="InterPro"/>
</dbReference>
<dbReference type="InterPro" id="IPR001789">
    <property type="entry name" value="Sig_transdc_resp-reg_receiver"/>
</dbReference>
<dbReference type="Pfam" id="PF00072">
    <property type="entry name" value="Response_reg"/>
    <property type="match status" value="1"/>
</dbReference>
<evidence type="ECO:0000256" key="4">
    <source>
        <dbReference type="PROSITE-ProRule" id="PRU00169"/>
    </source>
</evidence>
<dbReference type="PROSITE" id="PS01124">
    <property type="entry name" value="HTH_ARAC_FAMILY_2"/>
    <property type="match status" value="1"/>
</dbReference>
<dbReference type="Pfam" id="PF12833">
    <property type="entry name" value="HTH_18"/>
    <property type="match status" value="1"/>
</dbReference>
<dbReference type="SUPFAM" id="SSF46689">
    <property type="entry name" value="Homeodomain-like"/>
    <property type="match status" value="1"/>
</dbReference>
<organism evidence="7 8">
    <name type="scientific">Guptibacillus hwajinpoensis</name>
    <dbReference type="NCBI Taxonomy" id="208199"/>
    <lineage>
        <taxon>Bacteria</taxon>
        <taxon>Bacillati</taxon>
        <taxon>Bacillota</taxon>
        <taxon>Bacilli</taxon>
        <taxon>Bacillales</taxon>
        <taxon>Guptibacillaceae</taxon>
        <taxon>Guptibacillus</taxon>
    </lineage>
</organism>
<dbReference type="PANTHER" id="PTHR43280:SF2">
    <property type="entry name" value="HTH-TYPE TRANSCRIPTIONAL REGULATOR EXSA"/>
    <property type="match status" value="1"/>
</dbReference>
<feature type="domain" description="Response regulatory" evidence="6">
    <location>
        <begin position="3"/>
        <end position="119"/>
    </location>
</feature>
<keyword evidence="2" id="KW-0238">DNA-binding</keyword>
<dbReference type="GO" id="GO:0043565">
    <property type="term" value="F:sequence-specific DNA binding"/>
    <property type="evidence" value="ECO:0007669"/>
    <property type="project" value="InterPro"/>
</dbReference>
<dbReference type="InterPro" id="IPR018062">
    <property type="entry name" value="HTH_AraC-typ_CS"/>
</dbReference>
<dbReference type="InterPro" id="IPR018060">
    <property type="entry name" value="HTH_AraC"/>
</dbReference>
<dbReference type="InterPro" id="IPR009057">
    <property type="entry name" value="Homeodomain-like_sf"/>
</dbReference>
<comment type="caution">
    <text evidence="4">Lacks conserved residue(s) required for the propagation of feature annotation.</text>
</comment>
<evidence type="ECO:0000259" key="5">
    <source>
        <dbReference type="PROSITE" id="PS01124"/>
    </source>
</evidence>
<evidence type="ECO:0000259" key="6">
    <source>
        <dbReference type="PROSITE" id="PS50110"/>
    </source>
</evidence>
<feature type="domain" description="HTH araC/xylS-type" evidence="5">
    <location>
        <begin position="386"/>
        <end position="485"/>
    </location>
</feature>
<protein>
    <submittedName>
        <fullName evidence="7">AraC family transcriptional regulator</fullName>
    </submittedName>
</protein>
<evidence type="ECO:0000256" key="2">
    <source>
        <dbReference type="ARBA" id="ARBA00023125"/>
    </source>
</evidence>
<sequence length="487" mass="57473">MYKLVVGDRDSQELIGLKWLISKYSFPMSSVETVNQLTEVMMVLEKELPDILFIELDMIPRDKWNLMKTFIDRYTTEVIAVTAEPTFEKATEAIEIGALDLIVKPLSPLEIKTSLQKAFRNVADFKRREKGENSHQTLWYKSLFIDDRLTYRASVYLMKTEERSFLSELRQFIDQFNFSSTPLVFSTTDRIVLVFDQLIHEPIHQAQRFLREWEQMNGESIVIAVHQGMTDHSLHQIYMKLRKVMEISFFTGYQQVLHSNQDEEWHDIDPFLTLTEQRDWVYMLEESRIEELKNWMYEHFYGMKSPYPEPGLLRTRLTSILAQIRRFMIRKGMTDNRSEALYKEVFESILYCPILYRIVQDLILFLTNLLQDSVDSRPTLKRNVIEETLTYIDDHYHDPALTLNEVADHVLRNPAYLSHTLTQNYGQSFREILSSTRIYKAKELLTSTKESIQFIASHVGFKSPNYFSRVFKESTGKTPGEYRKEGM</sequence>
<evidence type="ECO:0000256" key="1">
    <source>
        <dbReference type="ARBA" id="ARBA00023015"/>
    </source>
</evidence>
<comment type="caution">
    <text evidence="7">The sequence shown here is derived from an EMBL/GenBank/DDBJ whole genome shotgun (WGS) entry which is preliminary data.</text>
</comment>
<keyword evidence="3" id="KW-0804">Transcription</keyword>
<name>A0A845F0J1_9BACL</name>
<dbReference type="GO" id="GO:0003700">
    <property type="term" value="F:DNA-binding transcription factor activity"/>
    <property type="evidence" value="ECO:0007669"/>
    <property type="project" value="InterPro"/>
</dbReference>
<dbReference type="Proteomes" id="UP000447833">
    <property type="component" value="Unassembled WGS sequence"/>
</dbReference>
<dbReference type="AlphaFoldDB" id="A0A845F0J1"/>
<dbReference type="SUPFAM" id="SSF52172">
    <property type="entry name" value="CheY-like"/>
    <property type="match status" value="1"/>
</dbReference>
<gene>
    <name evidence="7" type="ORF">GLW07_12975</name>
</gene>
<dbReference type="SMART" id="SM00342">
    <property type="entry name" value="HTH_ARAC"/>
    <property type="match status" value="1"/>
</dbReference>
<dbReference type="PROSITE" id="PS50110">
    <property type="entry name" value="RESPONSE_REGULATORY"/>
    <property type="match status" value="1"/>
</dbReference>
<dbReference type="CDD" id="cd00156">
    <property type="entry name" value="REC"/>
    <property type="match status" value="1"/>
</dbReference>
<dbReference type="PRINTS" id="PR00032">
    <property type="entry name" value="HTHARAC"/>
</dbReference>
<proteinExistence type="predicted"/>
<keyword evidence="1" id="KW-0805">Transcription regulation</keyword>
<dbReference type="InterPro" id="IPR020449">
    <property type="entry name" value="Tscrpt_reg_AraC-type_HTH"/>
</dbReference>
<evidence type="ECO:0000313" key="7">
    <source>
        <dbReference type="EMBL" id="MYL64264.1"/>
    </source>
</evidence>
<reference evidence="7 8" key="1">
    <citation type="submission" date="2019-11" db="EMBL/GenBank/DDBJ databases">
        <title>Genome sequences of 17 halophilic strains isolated from different environments.</title>
        <authorList>
            <person name="Furrow R.E."/>
        </authorList>
    </citation>
    <scope>NUCLEOTIDE SEQUENCE [LARGE SCALE GENOMIC DNA]</scope>
    <source>
        <strain evidence="7 8">22506_14_FS</strain>
    </source>
</reference>